<protein>
    <submittedName>
        <fullName evidence="3">HTH_19 domain protein</fullName>
    </submittedName>
</protein>
<dbReference type="InterPro" id="IPR001387">
    <property type="entry name" value="Cro/C1-type_HTH"/>
</dbReference>
<dbReference type="Gene3D" id="1.10.260.40">
    <property type="entry name" value="lambda repressor-like DNA-binding domains"/>
    <property type="match status" value="1"/>
</dbReference>
<dbReference type="PANTHER" id="PTHR46797">
    <property type="entry name" value="HTH-TYPE TRANSCRIPTIONAL REGULATOR"/>
    <property type="match status" value="1"/>
</dbReference>
<dbReference type="SMART" id="SM00530">
    <property type="entry name" value="HTH_XRE"/>
    <property type="match status" value="1"/>
</dbReference>
<evidence type="ECO:0000256" key="1">
    <source>
        <dbReference type="ARBA" id="ARBA00023125"/>
    </source>
</evidence>
<evidence type="ECO:0000313" key="3">
    <source>
        <dbReference type="EMBL" id="ALA46878.1"/>
    </source>
</evidence>
<dbReference type="SUPFAM" id="SSF47413">
    <property type="entry name" value="lambda repressor-like DNA-binding domains"/>
    <property type="match status" value="1"/>
</dbReference>
<accession>A0A141DZG9</accession>
<dbReference type="InterPro" id="IPR050807">
    <property type="entry name" value="TransReg_Diox_bact_type"/>
</dbReference>
<sequence>MRKFDGLKVKSIRNSKGLSLDELASKVGIETSSLRGIENLDILNIQYETMKKIATAMNVSVSDLFTQDTPIKKNRHSTPVNPKIYKEFIDNVNQYQRLTGATYEKISNIIGKSNSYIYDVIDKQRKSTLSIKSNASLTKGSMILRQEIEKIESGKNRIPSKLTYQTIDRDSEVVFRFNGLIKSVNDLSDKELQIIVSIFDALKIPAKISKIEIRETNVFGGGK</sequence>
<dbReference type="PANTHER" id="PTHR46797:SF1">
    <property type="entry name" value="METHYLPHOSPHONATE SYNTHASE"/>
    <property type="match status" value="1"/>
</dbReference>
<dbReference type="PROSITE" id="PS50943">
    <property type="entry name" value="HTH_CROC1"/>
    <property type="match status" value="1"/>
</dbReference>
<dbReference type="EMBL" id="KT337365">
    <property type="protein sequence ID" value="ALA46878.1"/>
    <property type="molecule type" value="Genomic_DNA"/>
</dbReference>
<gene>
    <name evidence="3" type="ORF">phiARI0746_37</name>
</gene>
<dbReference type="Proteomes" id="UP000203967">
    <property type="component" value="Segment"/>
</dbReference>
<dbReference type="GO" id="GO:0003677">
    <property type="term" value="F:DNA binding"/>
    <property type="evidence" value="ECO:0007669"/>
    <property type="project" value="UniProtKB-KW"/>
</dbReference>
<dbReference type="InterPro" id="IPR010982">
    <property type="entry name" value="Lambda_DNA-bd_dom_sf"/>
</dbReference>
<dbReference type="OrthoDB" id="30586at10239"/>
<evidence type="ECO:0000313" key="4">
    <source>
        <dbReference type="Proteomes" id="UP000203967"/>
    </source>
</evidence>
<proteinExistence type="predicted"/>
<keyword evidence="1" id="KW-0238">DNA-binding</keyword>
<organism evidence="3 4">
    <name type="scientific">Streptococcus phage phiARI0746</name>
    <dbReference type="NCBI Taxonomy" id="1701837"/>
    <lineage>
        <taxon>Viruses</taxon>
        <taxon>Duplodnaviria</taxon>
        <taxon>Heunggongvirae</taxon>
        <taxon>Uroviricota</taxon>
        <taxon>Caudoviricetes</taxon>
        <taxon>Ferrettivirinae</taxon>
        <taxon>Norfolkplacevirus</taxon>
        <taxon>Norfolkplacevirus ARI0746</taxon>
    </lineage>
</organism>
<reference evidence="3 4" key="1">
    <citation type="journal article" date="2016" name="PLoS Biol.">
        <title>Horizontal DNA Transfer Mechanisms of Bacteria as Weapons of Intragenomic Conflict.</title>
        <authorList>
            <person name="Croucher N.J."/>
            <person name="Mostowy R."/>
            <person name="Wymant C."/>
            <person name="Turner P."/>
            <person name="Bentley S.D."/>
            <person name="Fraser C."/>
        </authorList>
    </citation>
    <scope>NUCLEOTIDE SEQUENCE [LARGE SCALE GENOMIC DNA]</scope>
</reference>
<dbReference type="KEGG" id="vg:30306788"/>
<dbReference type="GeneID" id="30306788"/>
<dbReference type="Pfam" id="PF01381">
    <property type="entry name" value="HTH_3"/>
    <property type="match status" value="1"/>
</dbReference>
<dbReference type="RefSeq" id="YP_009321538.1">
    <property type="nucleotide sequence ID" value="NC_031907.1"/>
</dbReference>
<dbReference type="GO" id="GO:0003700">
    <property type="term" value="F:DNA-binding transcription factor activity"/>
    <property type="evidence" value="ECO:0007669"/>
    <property type="project" value="TreeGrafter"/>
</dbReference>
<feature type="domain" description="HTH cro/C1-type" evidence="2">
    <location>
        <begin position="9"/>
        <end position="64"/>
    </location>
</feature>
<dbReference type="CDD" id="cd00093">
    <property type="entry name" value="HTH_XRE"/>
    <property type="match status" value="1"/>
</dbReference>
<evidence type="ECO:0000259" key="2">
    <source>
        <dbReference type="PROSITE" id="PS50943"/>
    </source>
</evidence>
<name>A0A141DZG9_9CAUD</name>
<keyword evidence="4" id="KW-1185">Reference proteome</keyword>